<dbReference type="Pfam" id="PF04212">
    <property type="entry name" value="MIT"/>
    <property type="match status" value="1"/>
</dbReference>
<dbReference type="InterPro" id="IPR003593">
    <property type="entry name" value="AAA+_ATPase"/>
</dbReference>
<dbReference type="FunFam" id="1.20.58.80:FF:000007">
    <property type="entry name" value="Suppressor of K+ transport growth defect 1"/>
    <property type="match status" value="1"/>
</dbReference>
<dbReference type="AlphaFoldDB" id="A0A1Y1IE47"/>
<feature type="domain" description="AAA+ ATPase" evidence="9">
    <location>
        <begin position="162"/>
        <end position="298"/>
    </location>
</feature>
<protein>
    <submittedName>
        <fullName evidence="11">AAA-type ATPase family protein</fullName>
    </submittedName>
</protein>
<dbReference type="GO" id="GO:0007033">
    <property type="term" value="P:vacuole organization"/>
    <property type="evidence" value="ECO:0000318"/>
    <property type="project" value="GO_Central"/>
</dbReference>
<dbReference type="CDD" id="cd02678">
    <property type="entry name" value="MIT_VPS4"/>
    <property type="match status" value="1"/>
</dbReference>
<dbReference type="GO" id="GO:0005524">
    <property type="term" value="F:ATP binding"/>
    <property type="evidence" value="ECO:0007669"/>
    <property type="project" value="UniProtKB-KW"/>
</dbReference>
<proteinExistence type="inferred from homology"/>
<evidence type="ECO:0000256" key="3">
    <source>
        <dbReference type="ARBA" id="ARBA00022741"/>
    </source>
</evidence>
<evidence type="ECO:0000256" key="7">
    <source>
        <dbReference type="RuleBase" id="RU003651"/>
    </source>
</evidence>
<dbReference type="OMA" id="IEWTNEF"/>
<comment type="similarity">
    <text evidence="2 7">Belongs to the AAA ATPase family.</text>
</comment>
<dbReference type="GO" id="GO:0090611">
    <property type="term" value="P:ubiquitin-independent protein catabolic process via the multivesicular body sorting pathway"/>
    <property type="evidence" value="ECO:0000318"/>
    <property type="project" value="GO_Central"/>
</dbReference>
<dbReference type="Pfam" id="PF00004">
    <property type="entry name" value="AAA"/>
    <property type="match status" value="1"/>
</dbReference>
<gene>
    <name evidence="11" type="ORF">KFL_003700090</name>
</gene>
<evidence type="ECO:0000259" key="9">
    <source>
        <dbReference type="SMART" id="SM00382"/>
    </source>
</evidence>
<dbReference type="SUPFAM" id="SSF116846">
    <property type="entry name" value="MIT domain"/>
    <property type="match status" value="1"/>
</dbReference>
<dbReference type="InterPro" id="IPR045253">
    <property type="entry name" value="VPS4_MIT"/>
</dbReference>
<keyword evidence="5 7" id="KW-0067">ATP-binding</keyword>
<dbReference type="InterPro" id="IPR027417">
    <property type="entry name" value="P-loop_NTPase"/>
</dbReference>
<keyword evidence="3 7" id="KW-0547">Nucleotide-binding</keyword>
<dbReference type="GO" id="GO:0016197">
    <property type="term" value="P:endosomal transport"/>
    <property type="evidence" value="ECO:0000318"/>
    <property type="project" value="GO_Central"/>
</dbReference>
<keyword evidence="4" id="KW-0967">Endosome</keyword>
<dbReference type="PANTHER" id="PTHR23074:SF83">
    <property type="entry name" value="VACUOLAR PROTEIN SORTING-ASSOCIATED PROTEIN 4A"/>
    <property type="match status" value="1"/>
</dbReference>
<evidence type="ECO:0000313" key="11">
    <source>
        <dbReference type="EMBL" id="GAQ87689.1"/>
    </source>
</evidence>
<reference evidence="11 12" key="1">
    <citation type="journal article" date="2014" name="Nat. Commun.">
        <title>Klebsormidium flaccidum genome reveals primary factors for plant terrestrial adaptation.</title>
        <authorList>
            <person name="Hori K."/>
            <person name="Maruyama F."/>
            <person name="Fujisawa T."/>
            <person name="Togashi T."/>
            <person name="Yamamoto N."/>
            <person name="Seo M."/>
            <person name="Sato S."/>
            <person name="Yamada T."/>
            <person name="Mori H."/>
            <person name="Tajima N."/>
            <person name="Moriyama T."/>
            <person name="Ikeuchi M."/>
            <person name="Watanabe M."/>
            <person name="Wada H."/>
            <person name="Kobayashi K."/>
            <person name="Saito M."/>
            <person name="Masuda T."/>
            <person name="Sasaki-Sekimoto Y."/>
            <person name="Mashiguchi K."/>
            <person name="Awai K."/>
            <person name="Shimojima M."/>
            <person name="Masuda S."/>
            <person name="Iwai M."/>
            <person name="Nobusawa T."/>
            <person name="Narise T."/>
            <person name="Kondo S."/>
            <person name="Saito H."/>
            <person name="Sato R."/>
            <person name="Murakawa M."/>
            <person name="Ihara Y."/>
            <person name="Oshima-Yamada Y."/>
            <person name="Ohtaka K."/>
            <person name="Satoh M."/>
            <person name="Sonobe K."/>
            <person name="Ishii M."/>
            <person name="Ohtani R."/>
            <person name="Kanamori-Sato M."/>
            <person name="Honoki R."/>
            <person name="Miyazaki D."/>
            <person name="Mochizuki H."/>
            <person name="Umetsu J."/>
            <person name="Higashi K."/>
            <person name="Shibata D."/>
            <person name="Kamiya Y."/>
            <person name="Sato N."/>
            <person name="Nakamura Y."/>
            <person name="Tabata S."/>
            <person name="Ida S."/>
            <person name="Kurokawa K."/>
            <person name="Ohta H."/>
        </authorList>
    </citation>
    <scope>NUCLEOTIDE SEQUENCE [LARGE SCALE GENOMIC DNA]</scope>
    <source>
        <strain evidence="11 12">NIES-2285</strain>
    </source>
</reference>
<dbReference type="CDD" id="cd19521">
    <property type="entry name" value="RecA-like_VPS4"/>
    <property type="match status" value="1"/>
</dbReference>
<dbReference type="InterPro" id="IPR050304">
    <property type="entry name" value="MT-severing_AAA_ATPase"/>
</dbReference>
<dbReference type="InterPro" id="IPR003960">
    <property type="entry name" value="ATPase_AAA_CS"/>
</dbReference>
<dbReference type="GO" id="GO:0005737">
    <property type="term" value="C:cytoplasm"/>
    <property type="evidence" value="ECO:0000318"/>
    <property type="project" value="GO_Central"/>
</dbReference>
<dbReference type="PANTHER" id="PTHR23074">
    <property type="entry name" value="AAA DOMAIN-CONTAINING"/>
    <property type="match status" value="1"/>
</dbReference>
<dbReference type="SMART" id="SM00382">
    <property type="entry name" value="AAA"/>
    <property type="match status" value="1"/>
</dbReference>
<dbReference type="Gene3D" id="3.40.50.300">
    <property type="entry name" value="P-loop containing nucleotide triphosphate hydrolases"/>
    <property type="match status" value="1"/>
</dbReference>
<sequence length="438" mass="48772">MYSNFKEQAIEYVKQAVAADNAGEYAKAFPLYMNALEYFKTHLKYEKNPKIKEAITQKFTEYLRRAEEIRQTLDGGTTKGPPANGDAAVAVKPNKSASKDGKDEEDADTKKLRGNLTGAIVTEKPNVKWDDVAGLESAKQALQEAVILPVKFPQFFTGKRKPWRGFLLYGPPGTGKSYLAKAVATEADSTFFSISSSDLVSKWMGESEKLVAQLFQMARENAPSIIFIDEIDSLVGQRGENSESEASRRIKTEFLVQMQGVGHDDNKVLVLAATNTPYSLDQAVRRRFDKRIYIPLPDPKARKHMFKVHLGDTPHNLTDQDFDDLAAQSEGYSGSDVSVAVKAVLFEPVRKTQEARYFRILRGKDGKELYEACSPAFPGPKVETTLEDLAKNGKASQISVPAINKADFVKVLSRQRPTVSLKDLEIHEQFTKEFGEEG</sequence>
<feature type="domain" description="MIT" evidence="10">
    <location>
        <begin position="2"/>
        <end position="80"/>
    </location>
</feature>
<accession>A0A1Y1IE47</accession>
<dbReference type="Gene3D" id="1.20.58.80">
    <property type="entry name" value="Phosphotransferase system, lactose/cellobiose-type IIA subunit"/>
    <property type="match status" value="1"/>
</dbReference>
<evidence type="ECO:0000256" key="1">
    <source>
        <dbReference type="ARBA" id="ARBA00004481"/>
    </source>
</evidence>
<dbReference type="FunFam" id="1.10.8.60:FF:000015">
    <property type="entry name" value="vacuolar protein sorting-associated protein 4A"/>
    <property type="match status" value="1"/>
</dbReference>
<dbReference type="EMBL" id="DF237319">
    <property type="protein sequence ID" value="GAQ87689.1"/>
    <property type="molecule type" value="Genomic_DNA"/>
</dbReference>
<keyword evidence="12" id="KW-1185">Reference proteome</keyword>
<name>A0A1Y1IE47_KLENI</name>
<evidence type="ECO:0000256" key="4">
    <source>
        <dbReference type="ARBA" id="ARBA00022753"/>
    </source>
</evidence>
<dbReference type="InterPro" id="IPR003959">
    <property type="entry name" value="ATPase_AAA_core"/>
</dbReference>
<evidence type="ECO:0000256" key="5">
    <source>
        <dbReference type="ARBA" id="ARBA00022840"/>
    </source>
</evidence>
<dbReference type="SMART" id="SM00745">
    <property type="entry name" value="MIT"/>
    <property type="match status" value="1"/>
</dbReference>
<dbReference type="Proteomes" id="UP000054558">
    <property type="component" value="Unassembled WGS sequence"/>
</dbReference>
<evidence type="ECO:0000259" key="10">
    <source>
        <dbReference type="SMART" id="SM00745"/>
    </source>
</evidence>
<dbReference type="PROSITE" id="PS00674">
    <property type="entry name" value="AAA"/>
    <property type="match status" value="1"/>
</dbReference>
<dbReference type="Gene3D" id="1.10.8.60">
    <property type="match status" value="1"/>
</dbReference>
<dbReference type="OrthoDB" id="29072at2759"/>
<dbReference type="GO" id="GO:0016887">
    <property type="term" value="F:ATP hydrolysis activity"/>
    <property type="evidence" value="ECO:0000318"/>
    <property type="project" value="GO_Central"/>
</dbReference>
<keyword evidence="6" id="KW-0472">Membrane</keyword>
<dbReference type="InterPro" id="IPR036181">
    <property type="entry name" value="MIT_dom_sf"/>
</dbReference>
<evidence type="ECO:0000256" key="6">
    <source>
        <dbReference type="ARBA" id="ARBA00023136"/>
    </source>
</evidence>
<dbReference type="InterPro" id="IPR007330">
    <property type="entry name" value="MIT_dom"/>
</dbReference>
<dbReference type="FunFam" id="3.40.50.300:FF:000043">
    <property type="entry name" value="Vacuolar protein sorting-associated protein 4"/>
    <property type="match status" value="1"/>
</dbReference>
<feature type="region of interest" description="Disordered" evidence="8">
    <location>
        <begin position="72"/>
        <end position="111"/>
    </location>
</feature>
<dbReference type="GO" id="GO:0005768">
    <property type="term" value="C:endosome"/>
    <property type="evidence" value="ECO:0000318"/>
    <property type="project" value="GO_Central"/>
</dbReference>
<evidence type="ECO:0000256" key="8">
    <source>
        <dbReference type="SAM" id="MobiDB-lite"/>
    </source>
</evidence>
<dbReference type="STRING" id="105231.A0A1Y1IE47"/>
<dbReference type="Pfam" id="PF09336">
    <property type="entry name" value="Vps4_C"/>
    <property type="match status" value="1"/>
</dbReference>
<evidence type="ECO:0000313" key="12">
    <source>
        <dbReference type="Proteomes" id="UP000054558"/>
    </source>
</evidence>
<dbReference type="SUPFAM" id="SSF52540">
    <property type="entry name" value="P-loop containing nucleoside triphosphate hydrolases"/>
    <property type="match status" value="1"/>
</dbReference>
<dbReference type="GO" id="GO:0010008">
    <property type="term" value="C:endosome membrane"/>
    <property type="evidence" value="ECO:0007669"/>
    <property type="project" value="UniProtKB-SubCell"/>
</dbReference>
<organism evidence="11 12">
    <name type="scientific">Klebsormidium nitens</name>
    <name type="common">Green alga</name>
    <name type="synonym">Ulothrix nitens</name>
    <dbReference type="NCBI Taxonomy" id="105231"/>
    <lineage>
        <taxon>Eukaryota</taxon>
        <taxon>Viridiplantae</taxon>
        <taxon>Streptophyta</taxon>
        <taxon>Klebsormidiophyceae</taxon>
        <taxon>Klebsormidiales</taxon>
        <taxon>Klebsormidiaceae</taxon>
        <taxon>Klebsormidium</taxon>
    </lineage>
</organism>
<comment type="subcellular location">
    <subcellularLocation>
        <location evidence="1">Endosome membrane</location>
        <topology evidence="1">Peripheral membrane protein</topology>
    </subcellularLocation>
</comment>
<evidence type="ECO:0000256" key="2">
    <source>
        <dbReference type="ARBA" id="ARBA00006914"/>
    </source>
</evidence>
<dbReference type="InterPro" id="IPR015415">
    <property type="entry name" value="Spast_Vps4_C"/>
</dbReference>
<dbReference type="GO" id="GO:0043162">
    <property type="term" value="P:ubiquitin-dependent protein catabolic process via the multivesicular body sorting pathway"/>
    <property type="evidence" value="ECO:0000318"/>
    <property type="project" value="GO_Central"/>
</dbReference>